<dbReference type="Proteomes" id="UP000271162">
    <property type="component" value="Unassembled WGS sequence"/>
</dbReference>
<accession>A0A0N4YZS8</accession>
<sequence length="32" mass="3601">MYGLCAASYLGAMICSNQALQYLPYPTQLDDW</sequence>
<evidence type="ECO:0000313" key="3">
    <source>
        <dbReference type="WBParaSite" id="NBR_0002275001-mRNA-1"/>
    </source>
</evidence>
<name>A0A0N4YZS8_NIPBR</name>
<dbReference type="AlphaFoldDB" id="A0A0N4YZS8"/>
<keyword evidence="2" id="KW-1185">Reference proteome</keyword>
<dbReference type="EMBL" id="UYSL01028972">
    <property type="protein sequence ID" value="VDL87773.1"/>
    <property type="molecule type" value="Genomic_DNA"/>
</dbReference>
<protein>
    <submittedName>
        <fullName evidence="1 3">Uncharacterized protein</fullName>
    </submittedName>
</protein>
<evidence type="ECO:0000313" key="2">
    <source>
        <dbReference type="Proteomes" id="UP000271162"/>
    </source>
</evidence>
<proteinExistence type="predicted"/>
<organism evidence="3">
    <name type="scientific">Nippostrongylus brasiliensis</name>
    <name type="common">Rat hookworm</name>
    <dbReference type="NCBI Taxonomy" id="27835"/>
    <lineage>
        <taxon>Eukaryota</taxon>
        <taxon>Metazoa</taxon>
        <taxon>Ecdysozoa</taxon>
        <taxon>Nematoda</taxon>
        <taxon>Chromadorea</taxon>
        <taxon>Rhabditida</taxon>
        <taxon>Rhabditina</taxon>
        <taxon>Rhabditomorpha</taxon>
        <taxon>Strongyloidea</taxon>
        <taxon>Heligmosomidae</taxon>
        <taxon>Nippostrongylus</taxon>
    </lineage>
</organism>
<dbReference type="STRING" id="27835.A0A0N4YZS8"/>
<gene>
    <name evidence="1" type="ORF">NBR_LOCUS22751</name>
</gene>
<dbReference type="WBParaSite" id="NBR_0002275001-mRNA-1">
    <property type="protein sequence ID" value="NBR_0002275001-mRNA-1"/>
    <property type="gene ID" value="NBR_0002275001"/>
</dbReference>
<reference evidence="1 2" key="2">
    <citation type="submission" date="2018-11" db="EMBL/GenBank/DDBJ databases">
        <authorList>
            <consortium name="Pathogen Informatics"/>
        </authorList>
    </citation>
    <scope>NUCLEOTIDE SEQUENCE [LARGE SCALE GENOMIC DNA]</scope>
</reference>
<reference evidence="3" key="1">
    <citation type="submission" date="2017-02" db="UniProtKB">
        <authorList>
            <consortium name="WormBaseParasite"/>
        </authorList>
    </citation>
    <scope>IDENTIFICATION</scope>
</reference>
<evidence type="ECO:0000313" key="1">
    <source>
        <dbReference type="EMBL" id="VDL87773.1"/>
    </source>
</evidence>